<evidence type="ECO:0000313" key="3">
    <source>
        <dbReference type="Proteomes" id="UP000738376"/>
    </source>
</evidence>
<organism evidence="2 3">
    <name type="scientific">Pseudanabaena yagii GIHE-NHR1</name>
    <dbReference type="NCBI Taxonomy" id="2722753"/>
    <lineage>
        <taxon>Bacteria</taxon>
        <taxon>Bacillati</taxon>
        <taxon>Cyanobacteriota</taxon>
        <taxon>Cyanophyceae</taxon>
        <taxon>Pseudanabaenales</taxon>
        <taxon>Pseudanabaenaceae</taxon>
        <taxon>Pseudanabaena</taxon>
        <taxon>Pseudanabaena yagii</taxon>
    </lineage>
</organism>
<dbReference type="Proteomes" id="UP000738376">
    <property type="component" value="Unassembled WGS sequence"/>
</dbReference>
<keyword evidence="3" id="KW-1185">Reference proteome</keyword>
<dbReference type="InterPro" id="IPR013580">
    <property type="entry name" value="LI-POR_suB-like_C"/>
</dbReference>
<evidence type="ECO:0000313" key="2">
    <source>
        <dbReference type="EMBL" id="NMF56657.1"/>
    </source>
</evidence>
<accession>A0ABX1LKN3</accession>
<dbReference type="RefSeq" id="WP_126386924.1">
    <property type="nucleotide sequence ID" value="NZ_JAAVJL010000001.1"/>
</dbReference>
<evidence type="ECO:0000259" key="1">
    <source>
        <dbReference type="Pfam" id="PF08369"/>
    </source>
</evidence>
<gene>
    <name evidence="2" type="ORF">HC246_01080</name>
</gene>
<protein>
    <submittedName>
        <fullName evidence="2">Protochlorophyllide oxidoreductase</fullName>
    </submittedName>
</protein>
<proteinExistence type="predicted"/>
<sequence length="62" mass="7525">MSEKITWTAEAEAKLKDIPFFVRPFAFKKIEKYAQDNNFQQITLEVYEQAKKQFNKKYNEMK</sequence>
<reference evidence="2 3" key="1">
    <citation type="submission" date="2020-03" db="EMBL/GenBank/DDBJ databases">
        <title>Draft Genome Sequence of 2-Methylisoborneol Producing Pseudanabaena yagii Strain GIHE-NHR1 Isolated from North Han River in South Korea.</title>
        <authorList>
            <person name="Jeong J."/>
        </authorList>
    </citation>
    <scope>NUCLEOTIDE SEQUENCE [LARGE SCALE GENOMIC DNA]</scope>
    <source>
        <strain evidence="2 3">GIHE-NHR1</strain>
    </source>
</reference>
<dbReference type="InterPro" id="IPR042298">
    <property type="entry name" value="P-CP_red_C"/>
</dbReference>
<feature type="domain" description="Light-independent protochlorophyllide reductase subunit B-like C-terminal" evidence="1">
    <location>
        <begin position="7"/>
        <end position="51"/>
    </location>
</feature>
<dbReference type="EMBL" id="JAAVJL010000001">
    <property type="protein sequence ID" value="NMF56657.1"/>
    <property type="molecule type" value="Genomic_DNA"/>
</dbReference>
<comment type="caution">
    <text evidence="2">The sequence shown here is derived from an EMBL/GenBank/DDBJ whole genome shotgun (WGS) entry which is preliminary data.</text>
</comment>
<dbReference type="Pfam" id="PF08369">
    <property type="entry name" value="PCP_red"/>
    <property type="match status" value="1"/>
</dbReference>
<name>A0ABX1LKN3_9CYAN</name>
<dbReference type="Gene3D" id="1.10.8.550">
    <property type="entry name" value="Proto-chlorophyllide reductase 57 kD subunit B"/>
    <property type="match status" value="1"/>
</dbReference>